<name>A0A8S5R998_9VIRU</name>
<evidence type="ECO:0000313" key="3">
    <source>
        <dbReference type="EMBL" id="DAE27722.1"/>
    </source>
</evidence>
<accession>A0A8S5R998</accession>
<keyword evidence="1" id="KW-0175">Coiled coil</keyword>
<evidence type="ECO:0000256" key="2">
    <source>
        <dbReference type="SAM" id="MobiDB-lite"/>
    </source>
</evidence>
<reference evidence="3" key="1">
    <citation type="journal article" date="2021" name="Proc. Natl. Acad. Sci. U.S.A.">
        <title>A Catalog of Tens of Thousands of Viruses from Human Metagenomes Reveals Hidden Associations with Chronic Diseases.</title>
        <authorList>
            <person name="Tisza M.J."/>
            <person name="Buck C.B."/>
        </authorList>
    </citation>
    <scope>NUCLEOTIDE SEQUENCE</scope>
    <source>
        <strain evidence="3">CtpeS3</strain>
    </source>
</reference>
<organism evidence="3">
    <name type="scientific">virus sp. ctpeS3</name>
    <dbReference type="NCBI Taxonomy" id="2826815"/>
    <lineage>
        <taxon>Viruses</taxon>
    </lineage>
</organism>
<dbReference type="EMBL" id="BK015845">
    <property type="protein sequence ID" value="DAE27722.1"/>
    <property type="molecule type" value="Genomic_DNA"/>
</dbReference>
<feature type="compositionally biased region" description="Low complexity" evidence="2">
    <location>
        <begin position="185"/>
        <end position="197"/>
    </location>
</feature>
<feature type="region of interest" description="Disordered" evidence="2">
    <location>
        <begin position="183"/>
        <end position="210"/>
    </location>
</feature>
<feature type="coiled-coil region" evidence="1">
    <location>
        <begin position="73"/>
        <end position="128"/>
    </location>
</feature>
<proteinExistence type="predicted"/>
<protein>
    <submittedName>
        <fullName evidence="3">Major head protein</fullName>
    </submittedName>
</protein>
<evidence type="ECO:0000256" key="1">
    <source>
        <dbReference type="SAM" id="Coils"/>
    </source>
</evidence>
<sequence length="228" mass="24923">MSDYILIGVVALFIYKNLQLCVKQQKNSAGATRDNKSVSYGGNEMTRNDVLKLFPDATDEQITNLLNKSGEEMAREKEKTNQYKAKADKADELQTQLDELQAGNMTELEKANKALETANQQIAKLQKDNVVRDLRESAMSDFGITAEQAKTVVKEDGSFDTTSLGKIISDMKANAIAEYEKNALNNTPNPSNGGNNNEPDSKPADVANAEQISFGTVASAESQNSYVI</sequence>